<dbReference type="GO" id="GO:0004180">
    <property type="term" value="F:carboxypeptidase activity"/>
    <property type="evidence" value="ECO:0007669"/>
    <property type="project" value="UniProtKB-KW"/>
</dbReference>
<name>A0ABT0M0F1_9RHOB</name>
<evidence type="ECO:0000256" key="11">
    <source>
        <dbReference type="ARBA" id="ARBA00023316"/>
    </source>
</evidence>
<feature type="domain" description="Peptidase S11 D-Ala-D-Ala carboxypeptidase A C-terminal" evidence="15">
    <location>
        <begin position="274"/>
        <end position="364"/>
    </location>
</feature>
<dbReference type="InterPro" id="IPR015956">
    <property type="entry name" value="Peniciliin-bd_prot_C_sf"/>
</dbReference>
<keyword evidence="10" id="KW-0573">Peptidoglycan synthesis</keyword>
<keyword evidence="17" id="KW-1185">Reference proteome</keyword>
<evidence type="ECO:0000313" key="17">
    <source>
        <dbReference type="Proteomes" id="UP001202550"/>
    </source>
</evidence>
<dbReference type="InterPro" id="IPR037167">
    <property type="entry name" value="Peptidase_S11_C_sf"/>
</dbReference>
<evidence type="ECO:0000256" key="13">
    <source>
        <dbReference type="RuleBase" id="RU004016"/>
    </source>
</evidence>
<dbReference type="Gene3D" id="3.40.710.10">
    <property type="entry name" value="DD-peptidase/beta-lactamase superfamily"/>
    <property type="match status" value="1"/>
</dbReference>
<keyword evidence="11" id="KW-0961">Cell wall biogenesis/degradation</keyword>
<evidence type="ECO:0000256" key="6">
    <source>
        <dbReference type="ARBA" id="ARBA00022670"/>
    </source>
</evidence>
<sequence>MQNRLLASILAGVFGFGAPFALQAQDGPGGFTTRATSAYVLDLGTGTVLLEKNADEPLPPASMSKLMTLEMLFEAIKEERLALDTPFSVSQRAYQMGGSRMFLEMRDRPTAEDLIRGIAILSGNDAAVVVAEGLAGTEDAYARLATQRARELGMENTTITNASGWPDPLHLMSKRDLVTLAAYMIDEHPEFYPYLSEREFTWNGITQENRVPLLQAGVGLDGLKTGFTSEAGYSLTGSAQQGNRRIVFAYGGLNSTAERVQEAESIINWAFRQFAEVSVVQPGTVLAEAPVWLGEVESVPLVVAEEARALVPTIGSATLNARVEYDSPLPAPIAAGDVLGKLVVDLPEMDSVSFELVAGADVAEGGFMVRAQAAALRLIALARGQALGDPSDTALN</sequence>
<dbReference type="InterPro" id="IPR012338">
    <property type="entry name" value="Beta-lactam/transpept-like"/>
</dbReference>
<evidence type="ECO:0000256" key="5">
    <source>
        <dbReference type="ARBA" id="ARBA00022645"/>
    </source>
</evidence>
<evidence type="ECO:0000256" key="3">
    <source>
        <dbReference type="ARBA" id="ARBA00007164"/>
    </source>
</evidence>
<dbReference type="PANTHER" id="PTHR21581:SF6">
    <property type="entry name" value="TRAFFICKING PROTEIN PARTICLE COMPLEX SUBUNIT 12"/>
    <property type="match status" value="1"/>
</dbReference>
<dbReference type="PRINTS" id="PR00725">
    <property type="entry name" value="DADACBPTASE1"/>
</dbReference>
<dbReference type="InterPro" id="IPR001967">
    <property type="entry name" value="Peptidase_S11_N"/>
</dbReference>
<dbReference type="InterPro" id="IPR018044">
    <property type="entry name" value="Peptidase_S11"/>
</dbReference>
<evidence type="ECO:0000256" key="9">
    <source>
        <dbReference type="ARBA" id="ARBA00022960"/>
    </source>
</evidence>
<evidence type="ECO:0000313" key="16">
    <source>
        <dbReference type="EMBL" id="MCL1628340.1"/>
    </source>
</evidence>
<comment type="similarity">
    <text evidence="3 13">Belongs to the peptidase S11 family.</text>
</comment>
<accession>A0ABT0M0F1</accession>
<protein>
    <recommendedName>
        <fullName evidence="4">serine-type D-Ala-D-Ala carboxypeptidase</fullName>
        <ecNumber evidence="4">3.4.16.4</ecNumber>
    </recommendedName>
</protein>
<organism evidence="16 17">
    <name type="scientific">Roseinatronobacter domitianus</name>
    <dbReference type="NCBI Taxonomy" id="2940293"/>
    <lineage>
        <taxon>Bacteria</taxon>
        <taxon>Pseudomonadati</taxon>
        <taxon>Pseudomonadota</taxon>
        <taxon>Alphaproteobacteria</taxon>
        <taxon>Rhodobacterales</taxon>
        <taxon>Paracoccaceae</taxon>
        <taxon>Roseinatronobacter</taxon>
    </lineage>
</organism>
<dbReference type="SMART" id="SM00936">
    <property type="entry name" value="PBP5_C"/>
    <property type="match status" value="1"/>
</dbReference>
<gene>
    <name evidence="16" type="ORF">M3N55_06310</name>
</gene>
<dbReference type="Proteomes" id="UP001202550">
    <property type="component" value="Unassembled WGS sequence"/>
</dbReference>
<dbReference type="EC" id="3.4.16.4" evidence="4"/>
<comment type="function">
    <text evidence="1">Removes C-terminal D-alanyl residues from sugar-peptide cell wall precursors.</text>
</comment>
<dbReference type="PANTHER" id="PTHR21581">
    <property type="entry name" value="D-ALANYL-D-ALANINE CARBOXYPEPTIDASE"/>
    <property type="match status" value="1"/>
</dbReference>
<evidence type="ECO:0000256" key="12">
    <source>
        <dbReference type="ARBA" id="ARBA00034000"/>
    </source>
</evidence>
<keyword evidence="9" id="KW-0133">Cell shape</keyword>
<comment type="caution">
    <text evidence="16">The sequence shown here is derived from an EMBL/GenBank/DDBJ whole genome shotgun (WGS) entry which is preliminary data.</text>
</comment>
<dbReference type="Pfam" id="PF07943">
    <property type="entry name" value="PBP5_C"/>
    <property type="match status" value="1"/>
</dbReference>
<comment type="catalytic activity">
    <reaction evidence="12">
        <text>Preferential cleavage: (Ac)2-L-Lys-D-Ala-|-D-Ala. Also transpeptidation of peptidyl-alanyl moieties that are N-acyl substituents of D-alanine.</text>
        <dbReference type="EC" id="3.4.16.4"/>
    </reaction>
</comment>
<comment type="pathway">
    <text evidence="2">Cell wall biogenesis; peptidoglycan biosynthesis.</text>
</comment>
<evidence type="ECO:0000256" key="4">
    <source>
        <dbReference type="ARBA" id="ARBA00012448"/>
    </source>
</evidence>
<dbReference type="EMBL" id="JALZWP010000004">
    <property type="protein sequence ID" value="MCL1628340.1"/>
    <property type="molecule type" value="Genomic_DNA"/>
</dbReference>
<dbReference type="InterPro" id="IPR012907">
    <property type="entry name" value="Peptidase_S11_C"/>
</dbReference>
<evidence type="ECO:0000256" key="7">
    <source>
        <dbReference type="ARBA" id="ARBA00022729"/>
    </source>
</evidence>
<dbReference type="Gene3D" id="2.60.410.10">
    <property type="entry name" value="D-Ala-D-Ala carboxypeptidase, C-terminal domain"/>
    <property type="match status" value="1"/>
</dbReference>
<dbReference type="Pfam" id="PF00768">
    <property type="entry name" value="Peptidase_S11"/>
    <property type="match status" value="1"/>
</dbReference>
<dbReference type="SUPFAM" id="SSF56601">
    <property type="entry name" value="beta-lactamase/transpeptidase-like"/>
    <property type="match status" value="1"/>
</dbReference>
<evidence type="ECO:0000259" key="15">
    <source>
        <dbReference type="SMART" id="SM00936"/>
    </source>
</evidence>
<evidence type="ECO:0000256" key="10">
    <source>
        <dbReference type="ARBA" id="ARBA00022984"/>
    </source>
</evidence>
<evidence type="ECO:0000256" key="2">
    <source>
        <dbReference type="ARBA" id="ARBA00004752"/>
    </source>
</evidence>
<dbReference type="SUPFAM" id="SSF69189">
    <property type="entry name" value="Penicillin-binding protein associated domain"/>
    <property type="match status" value="1"/>
</dbReference>
<evidence type="ECO:0000256" key="8">
    <source>
        <dbReference type="ARBA" id="ARBA00022801"/>
    </source>
</evidence>
<reference evidence="16 17" key="1">
    <citation type="submission" date="2022-05" db="EMBL/GenBank/DDBJ databases">
        <title>Seasonal and diel survey of microbial diversity of the Tyrrhenian coast.</title>
        <authorList>
            <person name="Gattoni G."/>
            <person name="Corral P."/>
        </authorList>
    </citation>
    <scope>NUCLEOTIDE SEQUENCE [LARGE SCALE GENOMIC DNA]</scope>
    <source>
        <strain evidence="16 17">V10</strain>
    </source>
</reference>
<dbReference type="RefSeq" id="WP_249057520.1">
    <property type="nucleotide sequence ID" value="NZ_JALZWP010000004.1"/>
</dbReference>
<keyword evidence="6" id="KW-0645">Protease</keyword>
<evidence type="ECO:0000256" key="14">
    <source>
        <dbReference type="SAM" id="SignalP"/>
    </source>
</evidence>
<proteinExistence type="inferred from homology"/>
<keyword evidence="8" id="KW-0378">Hydrolase</keyword>
<feature type="signal peptide" evidence="14">
    <location>
        <begin position="1"/>
        <end position="24"/>
    </location>
</feature>
<keyword evidence="5 16" id="KW-0121">Carboxypeptidase</keyword>
<evidence type="ECO:0000256" key="1">
    <source>
        <dbReference type="ARBA" id="ARBA00003217"/>
    </source>
</evidence>
<feature type="chain" id="PRO_5047293016" description="serine-type D-Ala-D-Ala carboxypeptidase" evidence="14">
    <location>
        <begin position="25"/>
        <end position="396"/>
    </location>
</feature>
<keyword evidence="7 14" id="KW-0732">Signal</keyword>